<feature type="compositionally biased region" description="Basic and acidic residues" evidence="1">
    <location>
        <begin position="52"/>
        <end position="76"/>
    </location>
</feature>
<evidence type="ECO:0000313" key="2">
    <source>
        <dbReference type="EMBL" id="WNO52683.1"/>
    </source>
</evidence>
<evidence type="ECO:0000313" key="3">
    <source>
        <dbReference type="Proteomes" id="UP001302249"/>
    </source>
</evidence>
<protein>
    <submittedName>
        <fullName evidence="2">Uncharacterized protein</fullName>
    </submittedName>
</protein>
<reference evidence="2 3" key="1">
    <citation type="submission" date="2023-09" db="EMBL/GenBank/DDBJ databases">
        <authorList>
            <person name="Rey-Velasco X."/>
        </authorList>
    </citation>
    <scope>NUCLEOTIDE SEQUENCE [LARGE SCALE GENOMIC DNA]</scope>
    <source>
        <strain evidence="2 3">W311</strain>
    </source>
</reference>
<feature type="compositionally biased region" description="Basic and acidic residues" evidence="1">
    <location>
        <begin position="95"/>
        <end position="106"/>
    </location>
</feature>
<name>A0ABZ0B602_9SPHN</name>
<feature type="region of interest" description="Disordered" evidence="1">
    <location>
        <begin position="50"/>
        <end position="106"/>
    </location>
</feature>
<sequence>MTTTAARAGSEGGLDRLANFLRQRGGPAREGYVDQRDRALQRCRRVAFGVDPNERGGDAVGRDGDDDGLRPQDRMRGTGSQFAATGFEPRHRHRLPLDREADLLQF</sequence>
<organism evidence="2 3">
    <name type="scientific">Stakelama saccharophila</name>
    <dbReference type="NCBI Taxonomy" id="3075605"/>
    <lineage>
        <taxon>Bacteria</taxon>
        <taxon>Pseudomonadati</taxon>
        <taxon>Pseudomonadota</taxon>
        <taxon>Alphaproteobacteria</taxon>
        <taxon>Sphingomonadales</taxon>
        <taxon>Sphingomonadaceae</taxon>
        <taxon>Stakelama</taxon>
    </lineage>
</organism>
<evidence type="ECO:0000256" key="1">
    <source>
        <dbReference type="SAM" id="MobiDB-lite"/>
    </source>
</evidence>
<dbReference type="Proteomes" id="UP001302249">
    <property type="component" value="Chromosome"/>
</dbReference>
<dbReference type="EMBL" id="CP135076">
    <property type="protein sequence ID" value="WNO52683.1"/>
    <property type="molecule type" value="Genomic_DNA"/>
</dbReference>
<keyword evidence="3" id="KW-1185">Reference proteome</keyword>
<gene>
    <name evidence="2" type="ORF">RPR59_09420</name>
</gene>
<dbReference type="RefSeq" id="WP_313913386.1">
    <property type="nucleotide sequence ID" value="NZ_CP135076.1"/>
</dbReference>
<proteinExistence type="predicted"/>
<accession>A0ABZ0B602</accession>